<reference evidence="1" key="1">
    <citation type="journal article" date="2014" name="Front. Microbiol.">
        <title>High frequency of phylogenetically diverse reductive dehalogenase-homologous genes in deep subseafloor sedimentary metagenomes.</title>
        <authorList>
            <person name="Kawai M."/>
            <person name="Futagami T."/>
            <person name="Toyoda A."/>
            <person name="Takaki Y."/>
            <person name="Nishi S."/>
            <person name="Hori S."/>
            <person name="Arai W."/>
            <person name="Tsubouchi T."/>
            <person name="Morono Y."/>
            <person name="Uchiyama I."/>
            <person name="Ito T."/>
            <person name="Fujiyama A."/>
            <person name="Inagaki F."/>
            <person name="Takami H."/>
        </authorList>
    </citation>
    <scope>NUCLEOTIDE SEQUENCE</scope>
    <source>
        <strain evidence="1">Expedition CK06-06</strain>
    </source>
</reference>
<gene>
    <name evidence="1" type="ORF">S06H3_03670</name>
</gene>
<accession>X1KIP3</accession>
<comment type="caution">
    <text evidence="1">The sequence shown here is derived from an EMBL/GenBank/DDBJ whole genome shotgun (WGS) entry which is preliminary data.</text>
</comment>
<organism evidence="1">
    <name type="scientific">marine sediment metagenome</name>
    <dbReference type="NCBI Taxonomy" id="412755"/>
    <lineage>
        <taxon>unclassified sequences</taxon>
        <taxon>metagenomes</taxon>
        <taxon>ecological metagenomes</taxon>
    </lineage>
</organism>
<sequence length="156" mass="18038">VKQESEDEEDDEETKGKKFTPVAFHAECISRIEKHLGVTLVKQSRASFSSADKSTKVLCAVSRYHERAKRYWFAFHPHQDAFLTSADRAFVAFGCGDAETLFLIPFAEFKPWLSHFSKTEKPDRFYWHVKIRGSGKTYWMTTLAGTKDFDIAKYKI</sequence>
<name>X1KIP3_9ZZZZ</name>
<dbReference type="EMBL" id="BARV01001218">
    <property type="protein sequence ID" value="GAH93465.1"/>
    <property type="molecule type" value="Genomic_DNA"/>
</dbReference>
<proteinExistence type="predicted"/>
<dbReference type="AlphaFoldDB" id="X1KIP3"/>
<evidence type="ECO:0000313" key="1">
    <source>
        <dbReference type="EMBL" id="GAH93465.1"/>
    </source>
</evidence>
<feature type="non-terminal residue" evidence="1">
    <location>
        <position position="1"/>
    </location>
</feature>
<protein>
    <submittedName>
        <fullName evidence="1">Uncharacterized protein</fullName>
    </submittedName>
</protein>